<dbReference type="InterPro" id="IPR015854">
    <property type="entry name" value="ABC_transpr_LolD-like"/>
</dbReference>
<dbReference type="PANTHER" id="PTHR24220">
    <property type="entry name" value="IMPORT ATP-BINDING PROTEIN"/>
    <property type="match status" value="1"/>
</dbReference>
<evidence type="ECO:0000256" key="7">
    <source>
        <dbReference type="ARBA" id="ARBA00023136"/>
    </source>
</evidence>
<comment type="similarity">
    <text evidence="8">Belongs to the ABC transporter superfamily. HrtA family.</text>
</comment>
<evidence type="ECO:0000256" key="4">
    <source>
        <dbReference type="ARBA" id="ARBA00022475"/>
    </source>
</evidence>
<evidence type="ECO:0000256" key="10">
    <source>
        <dbReference type="ARBA" id="ARBA00024721"/>
    </source>
</evidence>
<evidence type="ECO:0000259" key="11">
    <source>
        <dbReference type="PROSITE" id="PS50893"/>
    </source>
</evidence>
<organism evidence="12 13">
    <name type="scientific">Anaerococcus porci</name>
    <dbReference type="NCBI Taxonomy" id="2652269"/>
    <lineage>
        <taxon>Bacteria</taxon>
        <taxon>Bacillati</taxon>
        <taxon>Bacillota</taxon>
        <taxon>Tissierellia</taxon>
        <taxon>Tissierellales</taxon>
        <taxon>Peptoniphilaceae</taxon>
        <taxon>Anaerococcus</taxon>
    </lineage>
</organism>
<dbReference type="GO" id="GO:0016887">
    <property type="term" value="F:ATP hydrolysis activity"/>
    <property type="evidence" value="ECO:0007669"/>
    <property type="project" value="InterPro"/>
</dbReference>
<dbReference type="CDD" id="cd03255">
    <property type="entry name" value="ABC_MJ0796_LolCDE_FtsE"/>
    <property type="match status" value="1"/>
</dbReference>
<dbReference type="FunFam" id="3.40.50.300:FF:000032">
    <property type="entry name" value="Export ABC transporter ATP-binding protein"/>
    <property type="match status" value="1"/>
</dbReference>
<dbReference type="PROSITE" id="PS50893">
    <property type="entry name" value="ABC_TRANSPORTER_2"/>
    <property type="match status" value="1"/>
</dbReference>
<keyword evidence="3" id="KW-0813">Transport</keyword>
<comment type="subcellular location">
    <subcellularLocation>
        <location evidence="1">Cell membrane</location>
        <topology evidence="1">Peripheral membrane protein</topology>
    </subcellularLocation>
</comment>
<dbReference type="Proteomes" id="UP000441925">
    <property type="component" value="Unassembled WGS sequence"/>
</dbReference>
<dbReference type="EMBL" id="VULQ01000005">
    <property type="protein sequence ID" value="MSS77855.1"/>
    <property type="molecule type" value="Genomic_DNA"/>
</dbReference>
<evidence type="ECO:0000313" key="12">
    <source>
        <dbReference type="EMBL" id="MSS77855.1"/>
    </source>
</evidence>
<dbReference type="RefSeq" id="WP_154540415.1">
    <property type="nucleotide sequence ID" value="NZ_VULQ01000005.1"/>
</dbReference>
<dbReference type="PANTHER" id="PTHR24220:SF666">
    <property type="entry name" value="HEMIN IMPORT ATP-BINDING PROTEIN HRTA-RELATED"/>
    <property type="match status" value="1"/>
</dbReference>
<dbReference type="GO" id="GO:0005886">
    <property type="term" value="C:plasma membrane"/>
    <property type="evidence" value="ECO:0007669"/>
    <property type="project" value="UniProtKB-SubCell"/>
</dbReference>
<dbReference type="Gene3D" id="3.40.50.300">
    <property type="entry name" value="P-loop containing nucleotide triphosphate hydrolases"/>
    <property type="match status" value="1"/>
</dbReference>
<dbReference type="InterPro" id="IPR017871">
    <property type="entry name" value="ABC_transporter-like_CS"/>
</dbReference>
<evidence type="ECO:0000256" key="6">
    <source>
        <dbReference type="ARBA" id="ARBA00022840"/>
    </source>
</evidence>
<dbReference type="GO" id="GO:0022857">
    <property type="term" value="F:transmembrane transporter activity"/>
    <property type="evidence" value="ECO:0007669"/>
    <property type="project" value="TreeGrafter"/>
</dbReference>
<dbReference type="AlphaFoldDB" id="A0A6N7VEL6"/>
<evidence type="ECO:0000256" key="2">
    <source>
        <dbReference type="ARBA" id="ARBA00011131"/>
    </source>
</evidence>
<evidence type="ECO:0000256" key="3">
    <source>
        <dbReference type="ARBA" id="ARBA00022448"/>
    </source>
</evidence>
<accession>A0A6N7VEL6</accession>
<evidence type="ECO:0000256" key="8">
    <source>
        <dbReference type="ARBA" id="ARBA00024359"/>
    </source>
</evidence>
<dbReference type="Pfam" id="PF00005">
    <property type="entry name" value="ABC_tran"/>
    <property type="match status" value="1"/>
</dbReference>
<dbReference type="InterPro" id="IPR003593">
    <property type="entry name" value="AAA+_ATPase"/>
</dbReference>
<comment type="function">
    <text evidence="10">Part of the ABC transporter complex hrt involved in hemin import. Responsible for energy coupling to the transport system.</text>
</comment>
<dbReference type="InterPro" id="IPR027417">
    <property type="entry name" value="P-loop_NTPase"/>
</dbReference>
<dbReference type="GO" id="GO:0005524">
    <property type="term" value="F:ATP binding"/>
    <property type="evidence" value="ECO:0007669"/>
    <property type="project" value="UniProtKB-KW"/>
</dbReference>
<sequence>MEIIKFDNVKKYFKDGDEKIEALKDTSFSINKGELVAVIGPSGSGKSTMLTMMGGLQKPSEGSISFKDENISKKSEKDLANLRFDKIGFILQSSNLVSYLTIMDQFKLVDKFGKNKFDEKRAENLLKKLDVYKRKDKYPTDLSGGERQRVAIARALYPSPDLILADEPTASLDTKRAIDVVKILKNLSREEDVSIVMVTHDIRLVDYCDRVFKIVDGNLKEEI</sequence>
<comment type="caution">
    <text evidence="12">The sequence shown here is derived from an EMBL/GenBank/DDBJ whole genome shotgun (WGS) entry which is preliminary data.</text>
</comment>
<protein>
    <recommendedName>
        <fullName evidence="9">Putative hemin import ATP-binding protein HrtA</fullName>
    </recommendedName>
</protein>
<dbReference type="SUPFAM" id="SSF52540">
    <property type="entry name" value="P-loop containing nucleoside triphosphate hydrolases"/>
    <property type="match status" value="1"/>
</dbReference>
<reference evidence="12 13" key="1">
    <citation type="submission" date="2019-08" db="EMBL/GenBank/DDBJ databases">
        <title>In-depth cultivation of the pig gut microbiome towards novel bacterial diversity and tailored functional studies.</title>
        <authorList>
            <person name="Wylensek D."/>
            <person name="Hitch T.C.A."/>
            <person name="Clavel T."/>
        </authorList>
    </citation>
    <scope>NUCLEOTIDE SEQUENCE [LARGE SCALE GENOMIC DNA]</scope>
    <source>
        <strain evidence="12 13">WCA-380-WT-2B</strain>
    </source>
</reference>
<keyword evidence="5" id="KW-0547">Nucleotide-binding</keyword>
<dbReference type="GO" id="GO:0098796">
    <property type="term" value="C:membrane protein complex"/>
    <property type="evidence" value="ECO:0007669"/>
    <property type="project" value="UniProtKB-ARBA"/>
</dbReference>
<name>A0A6N7VEL6_9FIRM</name>
<keyword evidence="4" id="KW-1003">Cell membrane</keyword>
<keyword evidence="7" id="KW-0472">Membrane</keyword>
<keyword evidence="6 12" id="KW-0067">ATP-binding</keyword>
<dbReference type="PROSITE" id="PS00211">
    <property type="entry name" value="ABC_TRANSPORTER_1"/>
    <property type="match status" value="1"/>
</dbReference>
<comment type="subunit">
    <text evidence="2">The complex is composed of two ATP-binding proteins (HrtA), two transmembrane proteins (HrtB) and a solute-binding protein.</text>
</comment>
<proteinExistence type="inferred from homology"/>
<keyword evidence="13" id="KW-1185">Reference proteome</keyword>
<feature type="domain" description="ABC transporter" evidence="11">
    <location>
        <begin position="4"/>
        <end position="223"/>
    </location>
</feature>
<evidence type="ECO:0000256" key="1">
    <source>
        <dbReference type="ARBA" id="ARBA00004202"/>
    </source>
</evidence>
<evidence type="ECO:0000256" key="9">
    <source>
        <dbReference type="ARBA" id="ARBA00024432"/>
    </source>
</evidence>
<dbReference type="SMART" id="SM00382">
    <property type="entry name" value="AAA"/>
    <property type="match status" value="1"/>
</dbReference>
<evidence type="ECO:0000256" key="5">
    <source>
        <dbReference type="ARBA" id="ARBA00022741"/>
    </source>
</evidence>
<gene>
    <name evidence="12" type="ORF">FYJ26_05405</name>
</gene>
<dbReference type="InterPro" id="IPR017911">
    <property type="entry name" value="MacB-like_ATP-bd"/>
</dbReference>
<dbReference type="InterPro" id="IPR003439">
    <property type="entry name" value="ABC_transporter-like_ATP-bd"/>
</dbReference>
<evidence type="ECO:0000313" key="13">
    <source>
        <dbReference type="Proteomes" id="UP000441925"/>
    </source>
</evidence>